<evidence type="ECO:0000259" key="1">
    <source>
        <dbReference type="Pfam" id="PF18735"/>
    </source>
</evidence>
<gene>
    <name evidence="2" type="ORF">IMCC3135_30795</name>
</gene>
<dbReference type="KEGG" id="gai:IMCC3135_30795"/>
<feature type="domain" description="RiboL-PSP-HEPN" evidence="1">
    <location>
        <begin position="16"/>
        <end position="205"/>
    </location>
</feature>
<dbReference type="EMBL" id="CP018632">
    <property type="protein sequence ID" value="ASJ76208.1"/>
    <property type="molecule type" value="Genomic_DNA"/>
</dbReference>
<dbReference type="Proteomes" id="UP000250079">
    <property type="component" value="Chromosome"/>
</dbReference>
<keyword evidence="3" id="KW-1185">Reference proteome</keyword>
<dbReference type="AlphaFoldDB" id="A0A2Z2P1U0"/>
<evidence type="ECO:0000313" key="2">
    <source>
        <dbReference type="EMBL" id="ASJ76208.1"/>
    </source>
</evidence>
<proteinExistence type="predicted"/>
<accession>A0A2Z2P1U0</accession>
<evidence type="ECO:0000313" key="3">
    <source>
        <dbReference type="Proteomes" id="UP000250079"/>
    </source>
</evidence>
<reference evidence="2 3" key="1">
    <citation type="submission" date="2016-12" db="EMBL/GenBank/DDBJ databases">
        <authorList>
            <person name="Song W.-J."/>
            <person name="Kurnit D.M."/>
        </authorList>
    </citation>
    <scope>NUCLEOTIDE SEQUENCE [LARGE SCALE GENOMIC DNA]</scope>
    <source>
        <strain evidence="2 3">IMCC3135</strain>
    </source>
</reference>
<name>A0A2Z2P1U0_9GAMM</name>
<dbReference type="Pfam" id="PF18735">
    <property type="entry name" value="HEPN_RiboL-PSP"/>
    <property type="match status" value="1"/>
</dbReference>
<protein>
    <recommendedName>
        <fullName evidence="1">RiboL-PSP-HEPN domain-containing protein</fullName>
    </recommendedName>
</protein>
<dbReference type="OrthoDB" id="4111339at2"/>
<sequence length="218" mass="25084">MSKPYTASDFSNQIIEDRTWRIKEISDLKSAVERADTILQKVLLRSIVAICYAHWEGSVKYSARKYMEHICLRRYKVGDLDRQFIRNLFLPRLAQLSKSNASVSQRCEFIDQLLDSSDKRFTRIDEDLVNTKSNLNYDVFLDICLVCGLPSDGWAKLSTFIDVILLKRRNEIAHGENTFIDISDLDEITNNTVALMRSFGDALDNQASLEKYKSISVL</sequence>
<dbReference type="RefSeq" id="WP_088921011.1">
    <property type="nucleotide sequence ID" value="NZ_CP018632.1"/>
</dbReference>
<organism evidence="2 3">
    <name type="scientific">Granulosicoccus antarcticus IMCC3135</name>
    <dbReference type="NCBI Taxonomy" id="1192854"/>
    <lineage>
        <taxon>Bacteria</taxon>
        <taxon>Pseudomonadati</taxon>
        <taxon>Pseudomonadota</taxon>
        <taxon>Gammaproteobacteria</taxon>
        <taxon>Chromatiales</taxon>
        <taxon>Granulosicoccaceae</taxon>
        <taxon>Granulosicoccus</taxon>
    </lineage>
</organism>
<dbReference type="InterPro" id="IPR041519">
    <property type="entry name" value="HEPN_RiboL-PSP"/>
</dbReference>